<feature type="domain" description="Polymerase nucleotidyl transferase" evidence="6">
    <location>
        <begin position="78"/>
        <end position="143"/>
    </location>
</feature>
<dbReference type="SUPFAM" id="SSF81301">
    <property type="entry name" value="Nucleotidyltransferase"/>
    <property type="match status" value="1"/>
</dbReference>
<evidence type="ECO:0000259" key="7">
    <source>
        <dbReference type="Pfam" id="PF08335"/>
    </source>
</evidence>
<evidence type="ECO:0000256" key="4">
    <source>
        <dbReference type="ARBA" id="ARBA00022842"/>
    </source>
</evidence>
<keyword evidence="2" id="KW-0548">Nucleotidyltransferase</keyword>
<organism evidence="8">
    <name type="scientific">marine metagenome</name>
    <dbReference type="NCBI Taxonomy" id="408172"/>
    <lineage>
        <taxon>unclassified sequences</taxon>
        <taxon>metagenomes</taxon>
        <taxon>ecological metagenomes</taxon>
    </lineage>
</organism>
<dbReference type="InterPro" id="IPR043519">
    <property type="entry name" value="NT_sf"/>
</dbReference>
<sequence length="287" mass="34289">MKNVITDKFLFDKRVFVDELRKSKDPLLIFKKAYKNGYNYLINRFTPGKNIEFLVKQQTWLIDQLLILAWKEFITSDELSLIAVGGYGRSELLLGSDIDLMILRKPKLKKEYKEQLELYLAFLWDFGLEVGHSVRSLKECHREAKNDITIMTNIMESRLLFGNEILFKEMLKITSPKKIWPTRKFFQEKLLEQERRHKKYNDTAYKLEPNIKESPGGLRDIQMVGWVAKRHFDNINLKNLVTHKFLTTKEYEILKNGRNLLWTIRFGLHMITKRREDRLIFENQKNI</sequence>
<evidence type="ECO:0000313" key="8">
    <source>
        <dbReference type="EMBL" id="SVC37649.1"/>
    </source>
</evidence>
<dbReference type="GO" id="GO:0008773">
    <property type="term" value="F:[protein-PII] uridylyltransferase activity"/>
    <property type="evidence" value="ECO:0007669"/>
    <property type="project" value="InterPro"/>
</dbReference>
<dbReference type="Pfam" id="PF01909">
    <property type="entry name" value="NTP_transf_2"/>
    <property type="match status" value="1"/>
</dbReference>
<dbReference type="InterPro" id="IPR010043">
    <property type="entry name" value="UTase/UR"/>
</dbReference>
<dbReference type="InterPro" id="IPR002934">
    <property type="entry name" value="Polymerase_NTP_transf_dom"/>
</dbReference>
<keyword evidence="3" id="KW-0378">Hydrolase</keyword>
<dbReference type="Pfam" id="PF08335">
    <property type="entry name" value="GlnD_UR_UTase"/>
    <property type="match status" value="1"/>
</dbReference>
<feature type="non-terminal residue" evidence="8">
    <location>
        <position position="287"/>
    </location>
</feature>
<name>A0A382LLR0_9ZZZZ</name>
<evidence type="ECO:0000256" key="3">
    <source>
        <dbReference type="ARBA" id="ARBA00022801"/>
    </source>
</evidence>
<evidence type="ECO:0000259" key="6">
    <source>
        <dbReference type="Pfam" id="PF01909"/>
    </source>
</evidence>
<dbReference type="SUPFAM" id="SSF81593">
    <property type="entry name" value="Nucleotidyltransferase substrate binding subunit/domain"/>
    <property type="match status" value="1"/>
</dbReference>
<evidence type="ECO:0000256" key="2">
    <source>
        <dbReference type="ARBA" id="ARBA00022695"/>
    </source>
</evidence>
<proteinExistence type="inferred from homology"/>
<dbReference type="EMBL" id="UINC01087892">
    <property type="protein sequence ID" value="SVC37649.1"/>
    <property type="molecule type" value="Genomic_DNA"/>
</dbReference>
<evidence type="ECO:0000256" key="1">
    <source>
        <dbReference type="ARBA" id="ARBA00022679"/>
    </source>
</evidence>
<dbReference type="PANTHER" id="PTHR47320:SF1">
    <property type="entry name" value="BIFUNCTIONAL URIDYLYLTRANSFERASE_URIDYLYL-REMOVING ENZYME"/>
    <property type="match status" value="1"/>
</dbReference>
<protein>
    <submittedName>
        <fullName evidence="8">Uncharacterized protein</fullName>
    </submittedName>
</protein>
<dbReference type="CDD" id="cd05401">
    <property type="entry name" value="NT_GlnE_GlnD_like"/>
    <property type="match status" value="1"/>
</dbReference>
<dbReference type="AlphaFoldDB" id="A0A382LLR0"/>
<dbReference type="PANTHER" id="PTHR47320">
    <property type="entry name" value="BIFUNCTIONAL URIDYLYLTRANSFERASE/URIDYLYL-REMOVING ENZYME"/>
    <property type="match status" value="1"/>
</dbReference>
<dbReference type="InterPro" id="IPR013546">
    <property type="entry name" value="PII_UdlTrfase/GS_AdlTrfase"/>
</dbReference>
<gene>
    <name evidence="8" type="ORF">METZ01_LOCUS290503</name>
</gene>
<reference evidence="8" key="1">
    <citation type="submission" date="2018-05" db="EMBL/GenBank/DDBJ databases">
        <authorList>
            <person name="Lanie J.A."/>
            <person name="Ng W.-L."/>
            <person name="Kazmierczak K.M."/>
            <person name="Andrzejewski T.M."/>
            <person name="Davidsen T.M."/>
            <person name="Wayne K.J."/>
            <person name="Tettelin H."/>
            <person name="Glass J.I."/>
            <person name="Rusch D."/>
            <person name="Podicherti R."/>
            <person name="Tsui H.-C.T."/>
            <person name="Winkler M.E."/>
        </authorList>
    </citation>
    <scope>NUCLEOTIDE SEQUENCE</scope>
</reference>
<keyword evidence="4" id="KW-0460">Magnesium</keyword>
<dbReference type="HAMAP" id="MF_00277">
    <property type="entry name" value="PII_uridylyl_transf"/>
    <property type="match status" value="1"/>
</dbReference>
<dbReference type="GO" id="GO:0016787">
    <property type="term" value="F:hydrolase activity"/>
    <property type="evidence" value="ECO:0007669"/>
    <property type="project" value="UniProtKB-KW"/>
</dbReference>
<keyword evidence="1" id="KW-0808">Transferase</keyword>
<accession>A0A382LLR0</accession>
<evidence type="ECO:0000256" key="5">
    <source>
        <dbReference type="ARBA" id="ARBA00023268"/>
    </source>
</evidence>
<feature type="domain" description="PII-uridylyltransferase/Glutamine-synthetase adenylyltransferase" evidence="7">
    <location>
        <begin position="184"/>
        <end position="286"/>
    </location>
</feature>
<keyword evidence="5" id="KW-0511">Multifunctional enzyme</keyword>